<proteinExistence type="predicted"/>
<name>A0ABT6QUN5_9PSED</name>
<dbReference type="EMBL" id="JARBWL010000002">
    <property type="protein sequence ID" value="MDI2594508.1"/>
    <property type="molecule type" value="Genomic_DNA"/>
</dbReference>
<protein>
    <submittedName>
        <fullName evidence="2">Uncharacterized protein</fullName>
    </submittedName>
</protein>
<dbReference type="RefSeq" id="WP_259503312.1">
    <property type="nucleotide sequence ID" value="NZ_JARBWL010000002.1"/>
</dbReference>
<reference evidence="2 3" key="1">
    <citation type="submission" date="2023-02" db="EMBL/GenBank/DDBJ databases">
        <title>Pseudomonas chrutzelriedensis sp. nov., a potently antifungal strain isolated from moss.</title>
        <authorList>
            <person name="Schnyder A."/>
            <person name="Kalawong R."/>
            <person name="Eberl L."/>
            <person name="Agnoli K."/>
        </authorList>
    </citation>
    <scope>NUCLEOTIDE SEQUENCE [LARGE SCALE GENOMIC DNA]</scope>
    <source>
        <strain evidence="2 3">681</strain>
    </source>
</reference>
<keyword evidence="3" id="KW-1185">Reference proteome</keyword>
<evidence type="ECO:0000256" key="1">
    <source>
        <dbReference type="SAM" id="Phobius"/>
    </source>
</evidence>
<organism evidence="2 3">
    <name type="scientific">Pseudomonas fungipugnans</name>
    <dbReference type="NCBI Taxonomy" id="3024217"/>
    <lineage>
        <taxon>Bacteria</taxon>
        <taxon>Pseudomonadati</taxon>
        <taxon>Pseudomonadota</taxon>
        <taxon>Gammaproteobacteria</taxon>
        <taxon>Pseudomonadales</taxon>
        <taxon>Pseudomonadaceae</taxon>
        <taxon>Pseudomonas</taxon>
    </lineage>
</organism>
<accession>A0ABT6QUN5</accession>
<gene>
    <name evidence="2" type="ORF">POF45_24200</name>
</gene>
<keyword evidence="1" id="KW-1133">Transmembrane helix</keyword>
<dbReference type="Proteomes" id="UP001159100">
    <property type="component" value="Unassembled WGS sequence"/>
</dbReference>
<keyword evidence="1" id="KW-0472">Membrane</keyword>
<comment type="caution">
    <text evidence="2">The sequence shown here is derived from an EMBL/GenBank/DDBJ whole genome shotgun (WGS) entry which is preliminary data.</text>
</comment>
<feature type="transmembrane region" description="Helical" evidence="1">
    <location>
        <begin position="12"/>
        <end position="37"/>
    </location>
</feature>
<keyword evidence="1" id="KW-0812">Transmembrane</keyword>
<evidence type="ECO:0000313" key="2">
    <source>
        <dbReference type="EMBL" id="MDI2594508.1"/>
    </source>
</evidence>
<evidence type="ECO:0000313" key="3">
    <source>
        <dbReference type="Proteomes" id="UP001159100"/>
    </source>
</evidence>
<sequence>MLALSTRSGIAGVSVFAVSLAAVSGFFRLGLLGAGLLRGCLLSFVQAWEGEIRDLVHGSRSSLSLLIDLVDPRFYKAWAGYSRKNDKQTFISDLCDRWPHPEISRSPKANVGASLLAMTAAHSTST</sequence>